<accession>A0A291GVM4</accession>
<organism evidence="3 4">
    <name type="scientific">Brachybacterium ginsengisoli</name>
    <dbReference type="NCBI Taxonomy" id="1331682"/>
    <lineage>
        <taxon>Bacteria</taxon>
        <taxon>Bacillati</taxon>
        <taxon>Actinomycetota</taxon>
        <taxon>Actinomycetes</taxon>
        <taxon>Micrococcales</taxon>
        <taxon>Dermabacteraceae</taxon>
        <taxon>Brachybacterium</taxon>
    </lineage>
</organism>
<dbReference type="Gene3D" id="3.30.70.930">
    <property type="match status" value="2"/>
</dbReference>
<evidence type="ECO:0000313" key="3">
    <source>
        <dbReference type="EMBL" id="ATG54182.1"/>
    </source>
</evidence>
<feature type="domain" description="Thiamin/hydroxymethyl pyrimidine-binding YkoF putative" evidence="2">
    <location>
        <begin position="159"/>
        <end position="244"/>
    </location>
</feature>
<dbReference type="Pfam" id="PF07615">
    <property type="entry name" value="Ykof"/>
    <property type="match status" value="2"/>
</dbReference>
<protein>
    <recommendedName>
        <fullName evidence="2">Thiamin/hydroxymethyl pyrimidine-binding YkoF putative domain-containing protein</fullName>
    </recommendedName>
</protein>
<feature type="region of interest" description="Disordered" evidence="1">
    <location>
        <begin position="1"/>
        <end position="48"/>
    </location>
</feature>
<keyword evidence="4" id="KW-1185">Reference proteome</keyword>
<feature type="compositionally biased region" description="Low complexity" evidence="1">
    <location>
        <begin position="15"/>
        <end position="48"/>
    </location>
</feature>
<dbReference type="InterPro" id="IPR029756">
    <property type="entry name" value="MTH1187/YkoF-like"/>
</dbReference>
<dbReference type="KEGG" id="bgg:CFK41_04850"/>
<sequence length="255" mass="26479">MAPTPVGTPAPPTAPGGRPDPAATPDPTATADPTASPDPAASADPTATPLGFGVGARLTASVMTEDYARVLTGILSRLDDTGLVHETGDVSTYVGGHESQLQRYLIDLAEDLARTEHHASLAVTLSRGCPGEVACELPGGAGPRSTEVPAPRRTGRYATAEWALYPLADQVSADGTAPDHMRDIYAAIDHARDLGTFRGSAHFVTRLEGDIGDVIATAVAGWLLVGRSVQHVTSHLTLSLNSPSHEVRELDGATR</sequence>
<dbReference type="RefSeq" id="WP_096798654.1">
    <property type="nucleotide sequence ID" value="NZ_CP023564.1"/>
</dbReference>
<evidence type="ECO:0000256" key="1">
    <source>
        <dbReference type="SAM" id="MobiDB-lite"/>
    </source>
</evidence>
<dbReference type="Proteomes" id="UP000217889">
    <property type="component" value="Chromosome"/>
</dbReference>
<dbReference type="EMBL" id="CP023564">
    <property type="protein sequence ID" value="ATG54182.1"/>
    <property type="molecule type" value="Genomic_DNA"/>
</dbReference>
<proteinExistence type="predicted"/>
<reference evidence="3 4" key="1">
    <citation type="journal article" date="2014" name="Int. J. Syst. Evol. Microbiol.">
        <title>Brachybacterium ginsengisoli sp. nov., isolated from soil of a ginseng field.</title>
        <authorList>
            <person name="Hoang V.A."/>
            <person name="Kim Y.J."/>
            <person name="Nguyen N.L."/>
            <person name="Yang D.C."/>
        </authorList>
    </citation>
    <scope>NUCLEOTIDE SEQUENCE [LARGE SCALE GENOMIC DNA]</scope>
    <source>
        <strain evidence="3 4">DCY80</strain>
    </source>
</reference>
<dbReference type="InterPro" id="IPR011522">
    <property type="entry name" value="Thiamin/HMP-bd_put_YkoF"/>
</dbReference>
<dbReference type="AlphaFoldDB" id="A0A291GVM4"/>
<name>A0A291GVM4_9MICO</name>
<feature type="compositionally biased region" description="Pro residues" evidence="1">
    <location>
        <begin position="1"/>
        <end position="14"/>
    </location>
</feature>
<evidence type="ECO:0000259" key="2">
    <source>
        <dbReference type="Pfam" id="PF07615"/>
    </source>
</evidence>
<dbReference type="OrthoDB" id="3194721at2"/>
<gene>
    <name evidence="3" type="ORF">CFK41_04850</name>
</gene>
<evidence type="ECO:0000313" key="4">
    <source>
        <dbReference type="Proteomes" id="UP000217889"/>
    </source>
</evidence>
<dbReference type="SUPFAM" id="SSF89957">
    <property type="entry name" value="MTH1187/YkoF-like"/>
    <property type="match status" value="1"/>
</dbReference>
<feature type="domain" description="Thiamin/hydroxymethyl pyrimidine-binding YkoF putative" evidence="2">
    <location>
        <begin position="55"/>
        <end position="132"/>
    </location>
</feature>